<protein>
    <submittedName>
        <fullName evidence="2">Uncharacterized protein</fullName>
    </submittedName>
</protein>
<dbReference type="OrthoDB" id="127107at2"/>
<keyword evidence="3" id="KW-1185">Reference proteome</keyword>
<name>A0A4S1XBG8_9SPHN</name>
<dbReference type="EMBL" id="SRXT01000004">
    <property type="protein sequence ID" value="TGX53699.1"/>
    <property type="molecule type" value="Genomic_DNA"/>
</dbReference>
<comment type="caution">
    <text evidence="2">The sequence shown here is derived from an EMBL/GenBank/DDBJ whole genome shotgun (WGS) entry which is preliminary data.</text>
</comment>
<gene>
    <name evidence="2" type="ORF">E5A73_12850</name>
</gene>
<proteinExistence type="predicted"/>
<feature type="region of interest" description="Disordered" evidence="1">
    <location>
        <begin position="468"/>
        <end position="488"/>
    </location>
</feature>
<dbReference type="Proteomes" id="UP000306147">
    <property type="component" value="Unassembled WGS sequence"/>
</dbReference>
<accession>A0A4S1XBG8</accession>
<evidence type="ECO:0000313" key="3">
    <source>
        <dbReference type="Proteomes" id="UP000306147"/>
    </source>
</evidence>
<sequence>MEVTQRIDRAFADEHVIGCDPPLRPDLPNVWRRRMHPFAGRAVSDKALTAEQDVRSGMQRLYGLSLAPGSVSGLEVTAEPGAIGAVPELVQLIVSPGIALAVSGEDISIGSARRVKLAELPVILRVDHADAIEEDEDPDVVTVSPPVGGDRLRPVLPRRIGRSLGGLAASARSALLPHVAVLVARPVTATILGRPMDACPPDARDDAYVDLQRIDGAQLALFLWPAEVTATDGSPDYALPGYDKAQRNRLAYAAFDNEKLFGEDDMHPWDAWGVPLATLGFNPDWSLAFVDRFSVVRIGGTPGNRTALVPMTGDPRLWQARIDQFVGQLVEQPSFDEVLLRDTFVRLPPVGLLPRDLFDPVLRRQTFFPGSFALSAIPVPQSNLDMAIREAAALASYNRSAPDRVELLVPVPDTVYEPHLLEIEVADPRFATTMAAFAADRAGWLATREIGRRRLDRLNEAISGQPVRWPASDLPLGEDSPDPGDQPPVECTRTRRFDEGGATVRLHTMSGAAASLPVAKSDTVWVWVRIHSAAGLTGLSLRLGEATSPSFTAIFSKGVFWGAADGFFGKLFTGGALPPVGRWTRLEVPASQAWDANGGGLDGFLVNGVEFGQRGGQVEWGPFGTTDASGNVATFIADDAPAGAALMSGTAGQTNPSSGWPWKAVPGRENIVVPDFGTAEANGVREVAALDPFRDQWKQGFLRQDLTQLEELGIDAFLGQIRARLDATNDAIDLGFIRARSDIYRVRQYMLGADAASRLVTSPTLADLSARDESARATSAGIAGFLDRIKAFEPIEPTPTPSGGTASAAAAAAAAAAASAKSAAAKSAASSSQLAAAAFVPKIAKLDLVSIAPIAAVAEARERLLTTSATNALASPAFAAPTAMAFSMPLSILPINTAISAIHTPTAFAPPTSIGLAQIGLNSNRYEPADIRGSRPVAGLVERTLSVAERIKPSPAAMALDYAIGSKAAVISTLASLIATAANFRPRGIALGDLPMPGFRTIDSTDDAPVFVTLDQVINPPKKDGVSQVVDMDTTPADKHESTYFTAAVKAIDNSIAIMRLVEGRLALFEDLRDSIDALRGVVLAQANQVAAWLRSVDVEVEEARHDVAVAQQLYAEELARVATVNARRSAVLETHVSVIAWRRVREADYRDSAPVLEMASGLAPDPVIACRREHPDVPEELDDYVELLRDAPVKWFPPIAREVARIDRLEAARAAIEAMRYRALLPILARTFFPTNRIMFGVQQAFVAQQRVVQDRRALIAQIDYSRITALSLAQTHVQIQQTASIGDLIDGRHRQPTLTRMATSEMEAIGQVAACLHAAFAEVAPVIRLGWAEILSEFDRPAPLASLAGLPGWPEVPLADRRTLQGFVDWLFARIDRSQQEAVNAINELVRIALLMSAHAPVDAIIPARLVAPAPAVLGTRFQLALDITRIRKGMITVIRDRNDRIVSRAVIDDIVDGHAMAVMTQNLGGLVSLTNDLRFHLVTG</sequence>
<evidence type="ECO:0000256" key="1">
    <source>
        <dbReference type="SAM" id="MobiDB-lite"/>
    </source>
</evidence>
<organism evidence="2 3">
    <name type="scientific">Sphingomonas gei</name>
    <dbReference type="NCBI Taxonomy" id="1395960"/>
    <lineage>
        <taxon>Bacteria</taxon>
        <taxon>Pseudomonadati</taxon>
        <taxon>Pseudomonadota</taxon>
        <taxon>Alphaproteobacteria</taxon>
        <taxon>Sphingomonadales</taxon>
        <taxon>Sphingomonadaceae</taxon>
        <taxon>Sphingomonas</taxon>
    </lineage>
</organism>
<reference evidence="2 3" key="1">
    <citation type="submission" date="2019-04" db="EMBL/GenBank/DDBJ databases">
        <title>Sphingomonas psychrotolerans sp. nov., isolated from soil in the Tianshan Mountains, Xinjiang, China.</title>
        <authorList>
            <person name="Luo Y."/>
            <person name="Sheng H."/>
        </authorList>
    </citation>
    <scope>NUCLEOTIDE SEQUENCE [LARGE SCALE GENOMIC DNA]</scope>
    <source>
        <strain evidence="2 3">ZFGT-11</strain>
    </source>
</reference>
<dbReference type="RefSeq" id="WP_135964202.1">
    <property type="nucleotide sequence ID" value="NZ_SRXT01000004.1"/>
</dbReference>
<evidence type="ECO:0000313" key="2">
    <source>
        <dbReference type="EMBL" id="TGX53699.1"/>
    </source>
</evidence>